<keyword evidence="3" id="KW-1185">Reference proteome</keyword>
<evidence type="ECO:0000313" key="2">
    <source>
        <dbReference type="EMBL" id="MFC7150559.1"/>
    </source>
</evidence>
<dbReference type="InterPro" id="IPR050312">
    <property type="entry name" value="IolE/XylAMocC-like"/>
</dbReference>
<comment type="caution">
    <text evidence="2">The sequence shown here is derived from an EMBL/GenBank/DDBJ whole genome shotgun (WGS) entry which is preliminary data.</text>
</comment>
<accession>A0ABW2FF67</accession>
<name>A0ABW2FF67_9BACL</name>
<dbReference type="Pfam" id="PF01261">
    <property type="entry name" value="AP_endonuc_2"/>
    <property type="match status" value="1"/>
</dbReference>
<organism evidence="2 3">
    <name type="scientific">Cohnella cellulosilytica</name>
    <dbReference type="NCBI Taxonomy" id="986710"/>
    <lineage>
        <taxon>Bacteria</taxon>
        <taxon>Bacillati</taxon>
        <taxon>Bacillota</taxon>
        <taxon>Bacilli</taxon>
        <taxon>Bacillales</taxon>
        <taxon>Paenibacillaceae</taxon>
        <taxon>Cohnella</taxon>
    </lineage>
</organism>
<dbReference type="RefSeq" id="WP_378052949.1">
    <property type="nucleotide sequence ID" value="NZ_JBHMDN010000069.1"/>
</dbReference>
<dbReference type="PANTHER" id="PTHR12110">
    <property type="entry name" value="HYDROXYPYRUVATE ISOMERASE"/>
    <property type="match status" value="1"/>
</dbReference>
<evidence type="ECO:0000313" key="3">
    <source>
        <dbReference type="Proteomes" id="UP001596378"/>
    </source>
</evidence>
<gene>
    <name evidence="2" type="ORF">ACFQMJ_18665</name>
</gene>
<dbReference type="GO" id="GO:0016853">
    <property type="term" value="F:isomerase activity"/>
    <property type="evidence" value="ECO:0007669"/>
    <property type="project" value="UniProtKB-KW"/>
</dbReference>
<dbReference type="InterPro" id="IPR036237">
    <property type="entry name" value="Xyl_isomerase-like_sf"/>
</dbReference>
<reference evidence="3" key="1">
    <citation type="journal article" date="2019" name="Int. J. Syst. Evol. Microbiol.">
        <title>The Global Catalogue of Microorganisms (GCM) 10K type strain sequencing project: providing services to taxonomists for standard genome sequencing and annotation.</title>
        <authorList>
            <consortium name="The Broad Institute Genomics Platform"/>
            <consortium name="The Broad Institute Genome Sequencing Center for Infectious Disease"/>
            <person name="Wu L."/>
            <person name="Ma J."/>
        </authorList>
    </citation>
    <scope>NUCLEOTIDE SEQUENCE [LARGE SCALE GENOMIC DNA]</scope>
    <source>
        <strain evidence="3">KCTC 12907</strain>
    </source>
</reference>
<feature type="domain" description="Xylose isomerase-like TIM barrel" evidence="1">
    <location>
        <begin position="32"/>
        <end position="247"/>
    </location>
</feature>
<protein>
    <submittedName>
        <fullName evidence="2">Sugar phosphate isomerase/epimerase family protein</fullName>
    </submittedName>
</protein>
<dbReference type="Gene3D" id="3.20.20.150">
    <property type="entry name" value="Divalent-metal-dependent TIM barrel enzymes"/>
    <property type="match status" value="1"/>
</dbReference>
<keyword evidence="2" id="KW-0413">Isomerase</keyword>
<dbReference type="PANTHER" id="PTHR12110:SF53">
    <property type="entry name" value="BLR5974 PROTEIN"/>
    <property type="match status" value="1"/>
</dbReference>
<sequence length="264" mass="29499">MKISIGGYSFANTMKEGKMDTFGYLETSKYRYGLDAVDLWNGTFEGSRQDMFALPDEDYIRKLREAIDEKGMQVVNIAVDGAHLWDADPDRRKRLFANAVAYLGISQTLGAASVRIDTGDKSSLPETEEQFDYVAAKFLELSRRAADLGLIVGPENHMGTAKNPHYLKRVAEAVNHPSFGILLHMGRWDVDEEIGDSLVAPWVYHTHFDGKTVASDRGPQLVKTLLDAGYDGYWGIEYNAPSHQYAEMEWAIASVKRILNGVQA</sequence>
<dbReference type="EMBL" id="JBHTAI010000011">
    <property type="protein sequence ID" value="MFC7150559.1"/>
    <property type="molecule type" value="Genomic_DNA"/>
</dbReference>
<dbReference type="InterPro" id="IPR013022">
    <property type="entry name" value="Xyl_isomerase-like_TIM-brl"/>
</dbReference>
<dbReference type="SUPFAM" id="SSF51658">
    <property type="entry name" value="Xylose isomerase-like"/>
    <property type="match status" value="1"/>
</dbReference>
<dbReference type="Proteomes" id="UP001596378">
    <property type="component" value="Unassembled WGS sequence"/>
</dbReference>
<evidence type="ECO:0000259" key="1">
    <source>
        <dbReference type="Pfam" id="PF01261"/>
    </source>
</evidence>
<proteinExistence type="predicted"/>